<evidence type="ECO:0000256" key="3">
    <source>
        <dbReference type="ARBA" id="ARBA00022448"/>
    </source>
</evidence>
<keyword evidence="3 14" id="KW-0813">Transport</keyword>
<dbReference type="SUPFAM" id="SSF56935">
    <property type="entry name" value="Porins"/>
    <property type="match status" value="1"/>
</dbReference>
<dbReference type="Proteomes" id="UP000294721">
    <property type="component" value="Unassembled WGS sequence"/>
</dbReference>
<reference evidence="20" key="3">
    <citation type="journal article" date="2022" name="Res Sq">
        <title>Evolution of multicellular longitudinally dividing oral cavity symbionts (Neisseriaceae).</title>
        <authorList>
            <person name="Nyongesa S."/>
            <person name="Weber P."/>
            <person name="Bernet E."/>
            <person name="Pullido F."/>
            <person name="Nieckarz M."/>
            <person name="Delaby M."/>
            <person name="Nieves C."/>
            <person name="Viehboeck T."/>
            <person name="Krause N."/>
            <person name="Rivera-Millot A."/>
            <person name="Nakamura A."/>
            <person name="Vischer N."/>
            <person name="VanNieuwenhze M."/>
            <person name="Brun Y."/>
            <person name="Cava F."/>
            <person name="Bulgheresi S."/>
            <person name="Veyrier F."/>
        </authorList>
    </citation>
    <scope>NUCLEOTIDE SEQUENCE</scope>
    <source>
        <strain evidence="20">1258/02</strain>
    </source>
</reference>
<keyword evidence="12 20" id="KW-0675">Receptor</keyword>
<feature type="chain" id="PRO_5042297987" evidence="16">
    <location>
        <begin position="25"/>
        <end position="701"/>
    </location>
</feature>
<dbReference type="Proteomes" id="UP000829756">
    <property type="component" value="Chromosome"/>
</dbReference>
<organism evidence="20 22">
    <name type="scientific">Uruburuella suis</name>
    <dbReference type="NCBI Taxonomy" id="252130"/>
    <lineage>
        <taxon>Bacteria</taxon>
        <taxon>Pseudomonadati</taxon>
        <taxon>Pseudomonadota</taxon>
        <taxon>Betaproteobacteria</taxon>
        <taxon>Neisseriales</taxon>
        <taxon>Neisseriaceae</taxon>
        <taxon>Uruburuella</taxon>
    </lineage>
</organism>
<dbReference type="KEGG" id="usu:LVJ78_10490"/>
<keyword evidence="21" id="KW-1185">Reference proteome</keyword>
<keyword evidence="11 14" id="KW-0472">Membrane</keyword>
<evidence type="ECO:0000256" key="5">
    <source>
        <dbReference type="ARBA" id="ARBA00022496"/>
    </source>
</evidence>
<evidence type="ECO:0000256" key="15">
    <source>
        <dbReference type="RuleBase" id="RU003357"/>
    </source>
</evidence>
<feature type="domain" description="TonB-dependent receptor-like beta-barrel" evidence="17">
    <location>
        <begin position="231"/>
        <end position="664"/>
    </location>
</feature>
<evidence type="ECO:0000256" key="14">
    <source>
        <dbReference type="PROSITE-ProRule" id="PRU01360"/>
    </source>
</evidence>
<dbReference type="Pfam" id="PF00593">
    <property type="entry name" value="TonB_dep_Rec_b-barrel"/>
    <property type="match status" value="1"/>
</dbReference>
<keyword evidence="9" id="KW-0406">Ion transport</keyword>
<gene>
    <name evidence="19" type="ORF">EV680_1232</name>
    <name evidence="20" type="ORF">LVJ78_10490</name>
</gene>
<evidence type="ECO:0000259" key="17">
    <source>
        <dbReference type="Pfam" id="PF00593"/>
    </source>
</evidence>
<protein>
    <submittedName>
        <fullName evidence="19">Iron complex outermembrane receptor protein</fullName>
    </submittedName>
    <submittedName>
        <fullName evidence="20">TonB-dependent receptor</fullName>
    </submittedName>
</protein>
<evidence type="ECO:0000256" key="13">
    <source>
        <dbReference type="ARBA" id="ARBA00023237"/>
    </source>
</evidence>
<evidence type="ECO:0000256" key="7">
    <source>
        <dbReference type="ARBA" id="ARBA00022729"/>
    </source>
</evidence>
<dbReference type="PANTHER" id="PTHR32552">
    <property type="entry name" value="FERRICHROME IRON RECEPTOR-RELATED"/>
    <property type="match status" value="1"/>
</dbReference>
<name>A0AAE9KGN7_9NEIS</name>
<dbReference type="InterPro" id="IPR012910">
    <property type="entry name" value="Plug_dom"/>
</dbReference>
<evidence type="ECO:0000256" key="16">
    <source>
        <dbReference type="SAM" id="SignalP"/>
    </source>
</evidence>
<dbReference type="GO" id="GO:0009279">
    <property type="term" value="C:cell outer membrane"/>
    <property type="evidence" value="ECO:0007669"/>
    <property type="project" value="UniProtKB-SubCell"/>
</dbReference>
<evidence type="ECO:0000256" key="10">
    <source>
        <dbReference type="ARBA" id="ARBA00023077"/>
    </source>
</evidence>
<evidence type="ECO:0000313" key="19">
    <source>
        <dbReference type="EMBL" id="TCP02708.1"/>
    </source>
</evidence>
<reference evidence="19 21" key="1">
    <citation type="submission" date="2019-03" db="EMBL/GenBank/DDBJ databases">
        <title>Genomic Encyclopedia of Type Strains, Phase IV (KMG-IV): sequencing the most valuable type-strain genomes for metagenomic binning, comparative biology and taxonomic classification.</title>
        <authorList>
            <person name="Goeker M."/>
        </authorList>
    </citation>
    <scope>NUCLEOTIDE SEQUENCE [LARGE SCALE GENOMIC DNA]</scope>
    <source>
        <strain evidence="19 21">DSM 17474</strain>
    </source>
</reference>
<dbReference type="PANTHER" id="PTHR32552:SF68">
    <property type="entry name" value="FERRICHROME OUTER MEMBRANE TRANSPORTER_PHAGE RECEPTOR"/>
    <property type="match status" value="1"/>
</dbReference>
<evidence type="ECO:0000256" key="1">
    <source>
        <dbReference type="ARBA" id="ARBA00004571"/>
    </source>
</evidence>
<keyword evidence="13 14" id="KW-0998">Cell outer membrane</keyword>
<dbReference type="AlphaFoldDB" id="A0AAE9KGN7"/>
<dbReference type="PROSITE" id="PS52016">
    <property type="entry name" value="TONB_DEPENDENT_REC_3"/>
    <property type="match status" value="1"/>
</dbReference>
<keyword evidence="7 16" id="KW-0732">Signal</keyword>
<dbReference type="Pfam" id="PF07715">
    <property type="entry name" value="Plug"/>
    <property type="match status" value="1"/>
</dbReference>
<evidence type="ECO:0000256" key="2">
    <source>
        <dbReference type="ARBA" id="ARBA00009810"/>
    </source>
</evidence>
<feature type="signal peptide" evidence="16">
    <location>
        <begin position="1"/>
        <end position="24"/>
    </location>
</feature>
<keyword evidence="6 14" id="KW-0812">Transmembrane</keyword>
<dbReference type="CDD" id="cd01347">
    <property type="entry name" value="ligand_gated_channel"/>
    <property type="match status" value="1"/>
</dbReference>
<dbReference type="InterPro" id="IPR039426">
    <property type="entry name" value="TonB-dep_rcpt-like"/>
</dbReference>
<evidence type="ECO:0000259" key="18">
    <source>
        <dbReference type="Pfam" id="PF07715"/>
    </source>
</evidence>
<evidence type="ECO:0000256" key="6">
    <source>
        <dbReference type="ARBA" id="ARBA00022692"/>
    </source>
</evidence>
<evidence type="ECO:0000256" key="4">
    <source>
        <dbReference type="ARBA" id="ARBA00022452"/>
    </source>
</evidence>
<evidence type="ECO:0000313" key="22">
    <source>
        <dbReference type="Proteomes" id="UP000829756"/>
    </source>
</evidence>
<dbReference type="InterPro" id="IPR037066">
    <property type="entry name" value="Plug_dom_sf"/>
</dbReference>
<evidence type="ECO:0000256" key="11">
    <source>
        <dbReference type="ARBA" id="ARBA00023136"/>
    </source>
</evidence>
<evidence type="ECO:0000256" key="12">
    <source>
        <dbReference type="ARBA" id="ARBA00023170"/>
    </source>
</evidence>
<keyword evidence="8" id="KW-0408">Iron</keyword>
<comment type="similarity">
    <text evidence="2 14 15">Belongs to the TonB-dependent receptor family.</text>
</comment>
<evidence type="ECO:0000313" key="21">
    <source>
        <dbReference type="Proteomes" id="UP000294721"/>
    </source>
</evidence>
<evidence type="ECO:0000256" key="9">
    <source>
        <dbReference type="ARBA" id="ARBA00023065"/>
    </source>
</evidence>
<evidence type="ECO:0000256" key="8">
    <source>
        <dbReference type="ARBA" id="ARBA00023004"/>
    </source>
</evidence>
<evidence type="ECO:0000313" key="20">
    <source>
        <dbReference type="EMBL" id="UOO79109.1"/>
    </source>
</evidence>
<keyword evidence="5" id="KW-0410">Iron transport</keyword>
<dbReference type="EMBL" id="SLXE01000023">
    <property type="protein sequence ID" value="TCP02708.1"/>
    <property type="molecule type" value="Genomic_DNA"/>
</dbReference>
<dbReference type="InterPro" id="IPR036942">
    <property type="entry name" value="Beta-barrel_TonB_sf"/>
</dbReference>
<dbReference type="InterPro" id="IPR000531">
    <property type="entry name" value="Beta-barrel_TonB"/>
</dbReference>
<comment type="subcellular location">
    <subcellularLocation>
        <location evidence="1 14">Cell outer membrane</location>
        <topology evidence="1 14">Multi-pass membrane protein</topology>
    </subcellularLocation>
</comment>
<feature type="domain" description="TonB-dependent receptor plug" evidence="18">
    <location>
        <begin position="48"/>
        <end position="158"/>
    </location>
</feature>
<accession>A0AAE9KGN7</accession>
<proteinExistence type="inferred from homology"/>
<dbReference type="Gene3D" id="2.170.130.10">
    <property type="entry name" value="TonB-dependent receptor, plug domain"/>
    <property type="match status" value="1"/>
</dbReference>
<dbReference type="EMBL" id="CP091507">
    <property type="protein sequence ID" value="UOO79109.1"/>
    <property type="molecule type" value="Genomic_DNA"/>
</dbReference>
<keyword evidence="10 15" id="KW-0798">TonB box</keyword>
<sequence length="701" mass="76452">MPPCTRTPLKLAALLAALPLPAQADEADTQAALDEITVSATRTGTSAKGTPAAVYTVRQDQIQHHQMQVDLSESLAAVPGVQIKNRRNYAQDTQISVRGFGARTAFGVRGVRIYVDDIPATLPDGQGAISHIDLGSARRIEVLNGPMSALYGNASGGVMLVQSEEGQNPPSIETHANAGRYGTYQYGIKASGGGNGKELPAYMLSLARFQTDGYRDHSSAFKNMANANVKWQLDNGATLKLIANSVNTRADDPQGLTRAQWQQNPRQASPSAIAYNVRKEQQQVQGGLVYEQALDAHHSIKAVLYGGERKALQFQSIPKAVQQNNPGHAGGVIDLRRRYYGADVRWSGQNLLADESLRASAGLSFDTLTEKRRGYENFIGDTLGAQGVLRRNETNDIWNLDPYMQAGWQFAPQWRLDGGLRYSNVHFKSRDHYITAANPDDSGQTDYRKWLPSATLSWQATERLLGYTSYARGFETPTMNELSYRDNGSGLNFGLQPASNQTYEIGAKYSGWLGGLASVAAFRINTDNEIVVKSSSNGRTVYQNAGKTRRHGIELAWSGEIAPDLNATLAYTWLDARYKSDSANLANNKHIPGIAEHAAYLGADYAPEQGWQAGAGVRALSKVYVNDANSEAAPGFLTADIHAGYVWRLAGGWHIRSYAALNNLFNRQYIGSVIVNDGNGRYFEPAPGRNWQAGLSVKKAF</sequence>
<dbReference type="GO" id="GO:0015344">
    <property type="term" value="F:siderophore uptake transmembrane transporter activity"/>
    <property type="evidence" value="ECO:0007669"/>
    <property type="project" value="TreeGrafter"/>
</dbReference>
<dbReference type="RefSeq" id="WP_132954337.1">
    <property type="nucleotide sequence ID" value="NZ_CP091507.1"/>
</dbReference>
<reference evidence="20" key="2">
    <citation type="submission" date="2021-12" db="EMBL/GenBank/DDBJ databases">
        <authorList>
            <person name="Veyrier F.J."/>
        </authorList>
    </citation>
    <scope>NUCLEOTIDE SEQUENCE</scope>
    <source>
        <strain evidence="20">1258/02</strain>
    </source>
</reference>
<keyword evidence="4 14" id="KW-1134">Transmembrane beta strand</keyword>
<dbReference type="Gene3D" id="2.40.170.20">
    <property type="entry name" value="TonB-dependent receptor, beta-barrel domain"/>
    <property type="match status" value="1"/>
</dbReference>